<dbReference type="Gene3D" id="2.60.120.780">
    <property type="entry name" value="PINIT domain"/>
    <property type="match status" value="1"/>
</dbReference>
<evidence type="ECO:0000313" key="14">
    <source>
        <dbReference type="Proteomes" id="UP000070501"/>
    </source>
</evidence>
<dbReference type="Gene3D" id="3.30.40.10">
    <property type="entry name" value="Zinc/RING finger domain, C3HC4 (zinc finger)"/>
    <property type="match status" value="1"/>
</dbReference>
<evidence type="ECO:0000259" key="10">
    <source>
        <dbReference type="PROSITE" id="PS50800"/>
    </source>
</evidence>
<dbReference type="AlphaFoldDB" id="A0A136JK76"/>
<evidence type="ECO:0000259" key="12">
    <source>
        <dbReference type="PROSITE" id="PS51466"/>
    </source>
</evidence>
<dbReference type="InterPro" id="IPR031141">
    <property type="entry name" value="SIZ1/2_SP-RING"/>
</dbReference>
<feature type="domain" description="PINIT" evidence="12">
    <location>
        <begin position="131"/>
        <end position="281"/>
    </location>
</feature>
<evidence type="ECO:0000256" key="7">
    <source>
        <dbReference type="ARBA" id="ARBA00022833"/>
    </source>
</evidence>
<dbReference type="GO" id="GO:0008270">
    <property type="term" value="F:zinc ion binding"/>
    <property type="evidence" value="ECO:0007669"/>
    <property type="project" value="UniProtKB-KW"/>
</dbReference>
<dbReference type="InterPro" id="IPR013083">
    <property type="entry name" value="Znf_RING/FYVE/PHD"/>
</dbReference>
<dbReference type="STRING" id="196109.A0A136JK76"/>
<feature type="region of interest" description="Disordered" evidence="9">
    <location>
        <begin position="85"/>
        <end position="149"/>
    </location>
</feature>
<dbReference type="EMBL" id="KQ964245">
    <property type="protein sequence ID" value="KXJ97544.1"/>
    <property type="molecule type" value="Genomic_DNA"/>
</dbReference>
<dbReference type="GO" id="GO:0000785">
    <property type="term" value="C:chromatin"/>
    <property type="evidence" value="ECO:0007669"/>
    <property type="project" value="TreeGrafter"/>
</dbReference>
<dbReference type="InParanoid" id="A0A136JK76"/>
<protein>
    <submittedName>
        <fullName evidence="13">PINIT domain-domain-containing protein</fullName>
    </submittedName>
</protein>
<dbReference type="FunCoup" id="A0A136JK76">
    <property type="interactions" value="209"/>
</dbReference>
<dbReference type="InterPro" id="IPR023321">
    <property type="entry name" value="PINIT"/>
</dbReference>
<keyword evidence="7" id="KW-0862">Zinc</keyword>
<dbReference type="GO" id="GO:0061665">
    <property type="term" value="F:SUMO ligase activity"/>
    <property type="evidence" value="ECO:0007669"/>
    <property type="project" value="TreeGrafter"/>
</dbReference>
<dbReference type="PANTHER" id="PTHR10782">
    <property type="entry name" value="ZINC FINGER MIZ DOMAIN-CONTAINING PROTEIN"/>
    <property type="match status" value="1"/>
</dbReference>
<evidence type="ECO:0000259" key="11">
    <source>
        <dbReference type="PROSITE" id="PS51044"/>
    </source>
</evidence>
<dbReference type="SMART" id="SM00513">
    <property type="entry name" value="SAP"/>
    <property type="match status" value="1"/>
</dbReference>
<feature type="domain" description="SAP" evidence="10">
    <location>
        <begin position="20"/>
        <end position="54"/>
    </location>
</feature>
<gene>
    <name evidence="13" type="ORF">Micbo1qcDRAFT_156465</name>
</gene>
<feature type="compositionally biased region" description="Polar residues" evidence="9">
    <location>
        <begin position="85"/>
        <end position="100"/>
    </location>
</feature>
<dbReference type="PROSITE" id="PS51466">
    <property type="entry name" value="PINIT"/>
    <property type="match status" value="1"/>
</dbReference>
<evidence type="ECO:0000256" key="4">
    <source>
        <dbReference type="ARBA" id="ARBA00022723"/>
    </source>
</evidence>
<dbReference type="OrthoDB" id="28127at2759"/>
<feature type="region of interest" description="Disordered" evidence="9">
    <location>
        <begin position="449"/>
        <end position="520"/>
    </location>
</feature>
<feature type="region of interest" description="Disordered" evidence="9">
    <location>
        <begin position="387"/>
        <end position="422"/>
    </location>
</feature>
<dbReference type="PROSITE" id="PS51044">
    <property type="entry name" value="ZF_SP_RING"/>
    <property type="match status" value="1"/>
</dbReference>
<dbReference type="InterPro" id="IPR038654">
    <property type="entry name" value="PINIT_sf"/>
</dbReference>
<proteinExistence type="inferred from homology"/>
<reference evidence="14" key="1">
    <citation type="submission" date="2016-02" db="EMBL/GenBank/DDBJ databases">
        <title>Draft genome sequence of Microdochium bolleyi, a fungal endophyte of beachgrass.</title>
        <authorList>
            <consortium name="DOE Joint Genome Institute"/>
            <person name="David A.S."/>
            <person name="May G."/>
            <person name="Haridas S."/>
            <person name="Lim J."/>
            <person name="Wang M."/>
            <person name="Labutti K."/>
            <person name="Lipzen A."/>
            <person name="Barry K."/>
            <person name="Grigoriev I.V."/>
        </authorList>
    </citation>
    <scope>NUCLEOTIDE SEQUENCE [LARGE SCALE GENOMIC DNA]</scope>
    <source>
        <strain evidence="14">J235TASD1</strain>
    </source>
</reference>
<dbReference type="CDD" id="cd16792">
    <property type="entry name" value="SP-RING_Siz-like"/>
    <property type="match status" value="1"/>
</dbReference>
<dbReference type="Proteomes" id="UP000070501">
    <property type="component" value="Unassembled WGS sequence"/>
</dbReference>
<evidence type="ECO:0000313" key="13">
    <source>
        <dbReference type="EMBL" id="KXJ97544.1"/>
    </source>
</evidence>
<dbReference type="Pfam" id="PF02891">
    <property type="entry name" value="zf-MIZ"/>
    <property type="match status" value="1"/>
</dbReference>
<accession>A0A136JK76</accession>
<evidence type="ECO:0000256" key="5">
    <source>
        <dbReference type="ARBA" id="ARBA00022771"/>
    </source>
</evidence>
<keyword evidence="3" id="KW-0808">Transferase</keyword>
<keyword evidence="5 8" id="KW-0863">Zinc-finger</keyword>
<dbReference type="GO" id="GO:0016925">
    <property type="term" value="P:protein sumoylation"/>
    <property type="evidence" value="ECO:0007669"/>
    <property type="project" value="UniProtKB-UniPathway"/>
</dbReference>
<evidence type="ECO:0000256" key="6">
    <source>
        <dbReference type="ARBA" id="ARBA00022786"/>
    </source>
</evidence>
<dbReference type="InterPro" id="IPR004181">
    <property type="entry name" value="Znf_MIZ"/>
</dbReference>
<dbReference type="PANTHER" id="PTHR10782:SF4">
    <property type="entry name" value="TONALLI, ISOFORM E"/>
    <property type="match status" value="1"/>
</dbReference>
<name>A0A136JK76_9PEZI</name>
<evidence type="ECO:0000256" key="8">
    <source>
        <dbReference type="PROSITE-ProRule" id="PRU00452"/>
    </source>
</evidence>
<organism evidence="13 14">
    <name type="scientific">Microdochium bolleyi</name>
    <dbReference type="NCBI Taxonomy" id="196109"/>
    <lineage>
        <taxon>Eukaryota</taxon>
        <taxon>Fungi</taxon>
        <taxon>Dikarya</taxon>
        <taxon>Ascomycota</taxon>
        <taxon>Pezizomycotina</taxon>
        <taxon>Sordariomycetes</taxon>
        <taxon>Xylariomycetidae</taxon>
        <taxon>Xylariales</taxon>
        <taxon>Microdochiaceae</taxon>
        <taxon>Microdochium</taxon>
    </lineage>
</organism>
<keyword evidence="4" id="KW-0479">Metal-binding</keyword>
<dbReference type="UniPathway" id="UPA00886"/>
<evidence type="ECO:0000256" key="1">
    <source>
        <dbReference type="ARBA" id="ARBA00004718"/>
    </source>
</evidence>
<feature type="compositionally biased region" description="Low complexity" evidence="9">
    <location>
        <begin position="120"/>
        <end position="134"/>
    </location>
</feature>
<evidence type="ECO:0000256" key="2">
    <source>
        <dbReference type="ARBA" id="ARBA00005383"/>
    </source>
</evidence>
<dbReference type="InterPro" id="IPR003034">
    <property type="entry name" value="SAP_dom"/>
</dbReference>
<evidence type="ECO:0000256" key="9">
    <source>
        <dbReference type="SAM" id="MobiDB-lite"/>
    </source>
</evidence>
<sequence>MASSMPSDVRSDIRTLERSLSTLLNKQLQQICATNGLATSGVKATLQNRIKTALHESCGNDPATYQHIRSSILGLYKGPLVTQPAMPQSSATTSYGTASRGSAAPGYPYHGQSTVYQQQNGYSSNGTSGHHSSTVYRTPTPNDIDFKPSPFYTRKERIGSVKTCEAMSQHRNSVQLHVRVSDMPALNKCLDDKSHRVMVFCAGDLQGVQDISFPHQSELKVNGGDIKANTRGLKGKPGSTRPVDITDALRLKQYNYANTVDFTYALTSKKFYVALYICKTTSIPELVGIIKDRKIRKETVVREISDKANDPDVGVTHLNLSLKCPLSYTRLRTPCRGMSCKHITCFDATSYLQLQEQGPQWLCPLCNASAPFNSLAVDEYAREILEQTSESEEQVTIEPDGSWRPQGSDHGTRSNGYADSSAKVEDDDDLLIMSAPSFNGFVDSFGTPIRQLTTDTSTPTGGSREPVAPPRSGGTKRTAEVIDLTLSSDDEEPVARPAKRQNLGTEQHMSSLPFPSDYSL</sequence>
<feature type="compositionally biased region" description="Polar residues" evidence="9">
    <location>
        <begin position="450"/>
        <end position="461"/>
    </location>
</feature>
<feature type="domain" description="SP-RING-type" evidence="11">
    <location>
        <begin position="309"/>
        <end position="390"/>
    </location>
</feature>
<comment type="similarity">
    <text evidence="2">Belongs to the PIAS family.</text>
</comment>
<evidence type="ECO:0000256" key="3">
    <source>
        <dbReference type="ARBA" id="ARBA00022679"/>
    </source>
</evidence>
<keyword evidence="6" id="KW-0833">Ubl conjugation pathway</keyword>
<keyword evidence="14" id="KW-1185">Reference proteome</keyword>
<dbReference type="Pfam" id="PF14324">
    <property type="entry name" value="PINIT"/>
    <property type="match status" value="1"/>
</dbReference>
<dbReference type="Pfam" id="PF02037">
    <property type="entry name" value="SAP"/>
    <property type="match status" value="1"/>
</dbReference>
<dbReference type="PROSITE" id="PS50800">
    <property type="entry name" value="SAP"/>
    <property type="match status" value="1"/>
</dbReference>
<comment type="pathway">
    <text evidence="1">Protein modification; protein sumoylation.</text>
</comment>